<feature type="region of interest" description="Disordered" evidence="1">
    <location>
        <begin position="1"/>
        <end position="208"/>
    </location>
</feature>
<protein>
    <recommendedName>
        <fullName evidence="2">DUF7721 domain-containing protein</fullName>
    </recommendedName>
</protein>
<dbReference type="PANTHER" id="PTHR39477:SF1">
    <property type="entry name" value="BETA-FLANKING PROTEIN"/>
    <property type="match status" value="1"/>
</dbReference>
<dbReference type="PANTHER" id="PTHR39477">
    <property type="entry name" value="CHROMOSOME 8, WHOLE GENOME SHOTGUN SEQUENCE"/>
    <property type="match status" value="1"/>
</dbReference>
<dbReference type="AlphaFoldDB" id="A0A8H7FCA4"/>
<dbReference type="InterPro" id="IPR056138">
    <property type="entry name" value="DUF7721"/>
</dbReference>
<evidence type="ECO:0000313" key="4">
    <source>
        <dbReference type="Proteomes" id="UP000629468"/>
    </source>
</evidence>
<feature type="compositionally biased region" description="Polar residues" evidence="1">
    <location>
        <begin position="184"/>
        <end position="200"/>
    </location>
</feature>
<proteinExistence type="predicted"/>
<dbReference type="EMBL" id="JABXXO010000001">
    <property type="protein sequence ID" value="KAF7784996.1"/>
    <property type="molecule type" value="Genomic_DNA"/>
</dbReference>
<dbReference type="Pfam" id="PF24845">
    <property type="entry name" value="DUF7721"/>
    <property type="match status" value="1"/>
</dbReference>
<evidence type="ECO:0000313" key="3">
    <source>
        <dbReference type="EMBL" id="KAF7784996.1"/>
    </source>
</evidence>
<feature type="domain" description="DUF7721" evidence="2">
    <location>
        <begin position="208"/>
        <end position="285"/>
    </location>
</feature>
<evidence type="ECO:0000256" key="1">
    <source>
        <dbReference type="SAM" id="MobiDB-lite"/>
    </source>
</evidence>
<feature type="compositionally biased region" description="Polar residues" evidence="1">
    <location>
        <begin position="1"/>
        <end position="11"/>
    </location>
</feature>
<organism evidence="3 4">
    <name type="scientific">Agaricus bisporus var. burnettii</name>
    <dbReference type="NCBI Taxonomy" id="192524"/>
    <lineage>
        <taxon>Eukaryota</taxon>
        <taxon>Fungi</taxon>
        <taxon>Dikarya</taxon>
        <taxon>Basidiomycota</taxon>
        <taxon>Agaricomycotina</taxon>
        <taxon>Agaricomycetes</taxon>
        <taxon>Agaricomycetidae</taxon>
        <taxon>Agaricales</taxon>
        <taxon>Agaricineae</taxon>
        <taxon>Agaricaceae</taxon>
        <taxon>Agaricus</taxon>
    </lineage>
</organism>
<accession>A0A8H7FCA4</accession>
<feature type="compositionally biased region" description="Polar residues" evidence="1">
    <location>
        <begin position="117"/>
        <end position="128"/>
    </location>
</feature>
<feature type="compositionally biased region" description="Polar residues" evidence="1">
    <location>
        <begin position="54"/>
        <end position="65"/>
    </location>
</feature>
<gene>
    <name evidence="3" type="ORF">Agabi119p4_1161</name>
</gene>
<reference evidence="3 4" key="1">
    <citation type="journal article" name="Sci. Rep.">
        <title>Telomere-to-telomere assembled and centromere annotated genomes of the two main subspecies of the button mushroom Agaricus bisporus reveal especially polymorphic chromosome ends.</title>
        <authorList>
            <person name="Sonnenberg A.S.M."/>
            <person name="Sedaghat-Telgerd N."/>
            <person name="Lavrijssen B."/>
            <person name="Ohm R.A."/>
            <person name="Hendrickx P.M."/>
            <person name="Scholtmeijer K."/>
            <person name="Baars J.J.P."/>
            <person name="van Peer A."/>
        </authorList>
    </citation>
    <scope>NUCLEOTIDE SEQUENCE [LARGE SCALE GENOMIC DNA]</scope>
    <source>
        <strain evidence="3 4">H119_p4</strain>
    </source>
</reference>
<feature type="compositionally biased region" description="Polar residues" evidence="1">
    <location>
        <begin position="75"/>
        <end position="87"/>
    </location>
</feature>
<dbReference type="Proteomes" id="UP000629468">
    <property type="component" value="Unassembled WGS sequence"/>
</dbReference>
<evidence type="ECO:0000259" key="2">
    <source>
        <dbReference type="Pfam" id="PF24845"/>
    </source>
</evidence>
<feature type="compositionally biased region" description="Polar residues" evidence="1">
    <location>
        <begin position="155"/>
        <end position="168"/>
    </location>
</feature>
<comment type="caution">
    <text evidence="3">The sequence shown here is derived from an EMBL/GenBank/DDBJ whole genome shotgun (WGS) entry which is preliminary data.</text>
</comment>
<name>A0A8H7FCA4_AGABI</name>
<feature type="compositionally biased region" description="Polar residues" evidence="1">
    <location>
        <begin position="33"/>
        <end position="45"/>
    </location>
</feature>
<sequence length="366" mass="38041">MDKLVNLTQKGIDSYNKHHHPDTNKTVGEGHNAPQTYGHPQTGVNKTGVEGHNAPQTYGHPQSGVNKAGVEGHNVLQSQGHPQSGVNKTGVEGHNAPQTYGHPQPGVNETGVEGHNVPQSYGHPQSGANKLGGEGYNAPHPSGQSGHGQYGHPQPNVNRTGGESQNAPLHSGQGGYGSYDQSQPEANINKTGGQGYNASHPSGRPQFDQDEIIRNAGTSGSGDYSSLFSSALRFLNENKKAEEPLDEGELTRAHDNIYSKNDSRGITAQLLGSAAALNVIKKFAGESGSSGYGTGHGGNTQSQLISMAMTEAVKLFDQSGGQVLGNKQDAVNGAAVTVMKLLVQSKFSGSGTIGGKDSGGLDSLRS</sequence>